<dbReference type="Proteomes" id="UP001234297">
    <property type="component" value="Chromosome 11"/>
</dbReference>
<evidence type="ECO:0000313" key="2">
    <source>
        <dbReference type="Proteomes" id="UP001234297"/>
    </source>
</evidence>
<comment type="caution">
    <text evidence="1">The sequence shown here is derived from an EMBL/GenBank/DDBJ whole genome shotgun (WGS) entry which is preliminary data.</text>
</comment>
<evidence type="ECO:0000313" key="1">
    <source>
        <dbReference type="EMBL" id="KAJ8625695.1"/>
    </source>
</evidence>
<reference evidence="1 2" key="1">
    <citation type="journal article" date="2022" name="Hortic Res">
        <title>A haplotype resolved chromosomal level avocado genome allows analysis of novel avocado genes.</title>
        <authorList>
            <person name="Nath O."/>
            <person name="Fletcher S.J."/>
            <person name="Hayward A."/>
            <person name="Shaw L.M."/>
            <person name="Masouleh A.K."/>
            <person name="Furtado A."/>
            <person name="Henry R.J."/>
            <person name="Mitter N."/>
        </authorList>
    </citation>
    <scope>NUCLEOTIDE SEQUENCE [LARGE SCALE GENOMIC DNA]</scope>
    <source>
        <strain evidence="2">cv. Hass</strain>
    </source>
</reference>
<protein>
    <submittedName>
        <fullName evidence="1">Uncharacterized protein</fullName>
    </submittedName>
</protein>
<proteinExistence type="predicted"/>
<name>A0ACC2KX07_PERAE</name>
<dbReference type="EMBL" id="CM056819">
    <property type="protein sequence ID" value="KAJ8625695.1"/>
    <property type="molecule type" value="Genomic_DNA"/>
</dbReference>
<keyword evidence="2" id="KW-1185">Reference proteome</keyword>
<organism evidence="1 2">
    <name type="scientific">Persea americana</name>
    <name type="common">Avocado</name>
    <dbReference type="NCBI Taxonomy" id="3435"/>
    <lineage>
        <taxon>Eukaryota</taxon>
        <taxon>Viridiplantae</taxon>
        <taxon>Streptophyta</taxon>
        <taxon>Embryophyta</taxon>
        <taxon>Tracheophyta</taxon>
        <taxon>Spermatophyta</taxon>
        <taxon>Magnoliopsida</taxon>
        <taxon>Magnoliidae</taxon>
        <taxon>Laurales</taxon>
        <taxon>Lauraceae</taxon>
        <taxon>Persea</taxon>
    </lineage>
</organism>
<gene>
    <name evidence="1" type="ORF">MRB53_034225</name>
</gene>
<sequence length="304" mass="34352">MAGSLELPENRYHVRSISMPSRSHPLALRVDEEVNKLKAWERSSGSSLTKETICIGLGHIRYLYDCIEDLLHLPLTQQSLINHHHEKCVDEISTGLVRLMDMCGTTRDTLMLMKEHMRTLQFALRRRGQESCLETKVNEYIRSRKKVKKDINKCLGELKRMESKCASFSLISTDQHLVMVVVELREVGAITIAVLRAVLSFMSASRPNPKPSKWSLVSKLVRKGLVACEGEEDMNEIESVDVALSGLCTRIANKDAQMEKAQMANKRLEALEIGIEDVEAGLECMFRRLIQTKVSLLNILSLSS</sequence>
<accession>A0ACC2KX07</accession>